<dbReference type="InterPro" id="IPR036163">
    <property type="entry name" value="HMA_dom_sf"/>
</dbReference>
<evidence type="ECO:0000313" key="5">
    <source>
        <dbReference type="RefSeq" id="XP_027072237.1"/>
    </source>
</evidence>
<dbReference type="GO" id="GO:0009626">
    <property type="term" value="P:plant-type hypersensitive response"/>
    <property type="evidence" value="ECO:0007669"/>
    <property type="project" value="UniProtKB-KW"/>
</dbReference>
<accession>A0A6P6T2J9</accession>
<dbReference type="PROSITE" id="PS51257">
    <property type="entry name" value="PROKAR_LIPOPROTEIN"/>
    <property type="match status" value="1"/>
</dbReference>
<keyword evidence="4" id="KW-1185">Reference proteome</keyword>
<feature type="compositionally biased region" description="Polar residues" evidence="2">
    <location>
        <begin position="98"/>
        <end position="110"/>
    </location>
</feature>
<organism evidence="4 5">
    <name type="scientific">Coffea arabica</name>
    <name type="common">Arabian coffee</name>
    <dbReference type="NCBI Taxonomy" id="13443"/>
    <lineage>
        <taxon>Eukaryota</taxon>
        <taxon>Viridiplantae</taxon>
        <taxon>Streptophyta</taxon>
        <taxon>Embryophyta</taxon>
        <taxon>Tracheophyta</taxon>
        <taxon>Spermatophyta</taxon>
        <taxon>Magnoliopsida</taxon>
        <taxon>eudicotyledons</taxon>
        <taxon>Gunneridae</taxon>
        <taxon>Pentapetalae</taxon>
        <taxon>asterids</taxon>
        <taxon>lamiids</taxon>
        <taxon>Gentianales</taxon>
        <taxon>Rubiaceae</taxon>
        <taxon>Ixoroideae</taxon>
        <taxon>Gardenieae complex</taxon>
        <taxon>Bertiereae - Coffeeae clade</taxon>
        <taxon>Coffeeae</taxon>
        <taxon>Coffea</taxon>
    </lineage>
</organism>
<name>A0A6P6T2J9_COFAR</name>
<dbReference type="CDD" id="cd00371">
    <property type="entry name" value="HMA"/>
    <property type="match status" value="1"/>
</dbReference>
<feature type="compositionally biased region" description="Polar residues" evidence="2">
    <location>
        <begin position="129"/>
        <end position="138"/>
    </location>
</feature>
<evidence type="ECO:0000256" key="1">
    <source>
        <dbReference type="ARBA" id="ARBA00004170"/>
    </source>
</evidence>
<feature type="region of interest" description="Disordered" evidence="2">
    <location>
        <begin position="21"/>
        <end position="196"/>
    </location>
</feature>
<evidence type="ECO:0000256" key="2">
    <source>
        <dbReference type="SAM" id="MobiDB-lite"/>
    </source>
</evidence>
<feature type="domain" description="HMA" evidence="3">
    <location>
        <begin position="267"/>
        <end position="333"/>
    </location>
</feature>
<dbReference type="PANTHER" id="PTHR46119:SF15">
    <property type="entry name" value="PROTEIN SODIUM POTASSIUM ROOT DEFECTIVE 2"/>
    <property type="match status" value="1"/>
</dbReference>
<dbReference type="GeneID" id="113697020"/>
<feature type="compositionally biased region" description="Polar residues" evidence="2">
    <location>
        <begin position="71"/>
        <end position="91"/>
    </location>
</feature>
<sequence>MKGIDIFCASHAATSISCLSMDDPSSSSTIHLGGSGRAIDRYNPIIRDPRRFGGGGGGGGSSSRTLPHVPSCSSQTPINPKPSSHSHQQTPYPHHQNKNGTLSAMSSSSKPRNEKSHGKSTNTKKKFKMNNSNRSSSAAIKPPSPNDEEKKKSSGSIKPASSVHEPSDFRSSTSSSSSFGNRKSWSCSSTKAPAGDFISPPGSSRYLLSDQASFFNLITEDFDPLNKLLPPVVEAEPPVNHSKPSNSDDNNSKALQKDDQSKSRSPDQVVVLRVSLHCRGCERKMRKHISRMEGVSSFNIDFAAKKVTVVGNVTPLEVLASISKVKNAQLWTPAAAAATAVPPFSHTNSSEINRNSQTTLLSR</sequence>
<dbReference type="GO" id="GO:0016020">
    <property type="term" value="C:membrane"/>
    <property type="evidence" value="ECO:0007669"/>
    <property type="project" value="UniProtKB-SubCell"/>
</dbReference>
<dbReference type="PROSITE" id="PS50846">
    <property type="entry name" value="HMA_2"/>
    <property type="match status" value="1"/>
</dbReference>
<proteinExistence type="predicted"/>
<dbReference type="PANTHER" id="PTHR46119">
    <property type="entry name" value="OS08G0405700 PROTEIN"/>
    <property type="match status" value="1"/>
</dbReference>
<feature type="compositionally biased region" description="Basic and acidic residues" evidence="2">
    <location>
        <begin position="255"/>
        <end position="265"/>
    </location>
</feature>
<reference evidence="5" key="2">
    <citation type="submission" date="2025-08" db="UniProtKB">
        <authorList>
            <consortium name="RefSeq"/>
        </authorList>
    </citation>
    <scope>IDENTIFICATION</scope>
    <source>
        <tissue evidence="5">Leaves</tissue>
    </source>
</reference>
<dbReference type="GO" id="GO:0046872">
    <property type="term" value="F:metal ion binding"/>
    <property type="evidence" value="ECO:0007669"/>
    <property type="project" value="InterPro"/>
</dbReference>
<feature type="compositionally biased region" description="Polar residues" evidence="2">
    <location>
        <begin position="345"/>
        <end position="363"/>
    </location>
</feature>
<dbReference type="Gene3D" id="3.30.70.100">
    <property type="match status" value="1"/>
</dbReference>
<dbReference type="Pfam" id="PF00403">
    <property type="entry name" value="HMA"/>
    <property type="match status" value="1"/>
</dbReference>
<dbReference type="InterPro" id="IPR044526">
    <property type="entry name" value="NAKR1-3"/>
</dbReference>
<dbReference type="AlphaFoldDB" id="A0A6P6T2J9"/>
<feature type="region of interest" description="Disordered" evidence="2">
    <location>
        <begin position="342"/>
        <end position="363"/>
    </location>
</feature>
<dbReference type="SUPFAM" id="SSF55008">
    <property type="entry name" value="HMA, heavy metal-associated domain"/>
    <property type="match status" value="1"/>
</dbReference>
<feature type="compositionally biased region" description="Low complexity" evidence="2">
    <location>
        <begin position="234"/>
        <end position="249"/>
    </location>
</feature>
<evidence type="ECO:0000259" key="3">
    <source>
        <dbReference type="PROSITE" id="PS50846"/>
    </source>
</evidence>
<feature type="compositionally biased region" description="Low complexity" evidence="2">
    <location>
        <begin position="169"/>
        <end position="186"/>
    </location>
</feature>
<dbReference type="RefSeq" id="XP_027072237.1">
    <property type="nucleotide sequence ID" value="XM_027216436.2"/>
</dbReference>
<dbReference type="OrthoDB" id="689350at2759"/>
<comment type="subcellular location">
    <subcellularLocation>
        <location evidence="1">Membrane</location>
        <topology evidence="1">Peripheral membrane protein</topology>
    </subcellularLocation>
</comment>
<reference evidence="4" key="1">
    <citation type="journal article" date="2025" name="Foods">
        <title>Unveiling the Microbial Signatures of Arabica Coffee Cherries: Insights into Ripeness Specific Diversity, Functional Traits, and Implications for Quality and Safety.</title>
        <authorList>
            <consortium name="RefSeq"/>
            <person name="Tenea G.N."/>
            <person name="Cifuentes V."/>
            <person name="Reyes P."/>
            <person name="Cevallos-Vallejos M."/>
        </authorList>
    </citation>
    <scope>NUCLEOTIDE SEQUENCE [LARGE SCALE GENOMIC DNA]</scope>
</reference>
<feature type="region of interest" description="Disordered" evidence="2">
    <location>
        <begin position="234"/>
        <end position="267"/>
    </location>
</feature>
<protein>
    <submittedName>
        <fullName evidence="5">Uncharacterized protein isoform X1</fullName>
    </submittedName>
</protein>
<feature type="compositionally biased region" description="Gly residues" evidence="2">
    <location>
        <begin position="52"/>
        <end position="61"/>
    </location>
</feature>
<evidence type="ECO:0000313" key="4">
    <source>
        <dbReference type="Proteomes" id="UP001652660"/>
    </source>
</evidence>
<gene>
    <name evidence="5" type="primary">LOC113697020</name>
</gene>
<dbReference type="Proteomes" id="UP001652660">
    <property type="component" value="Chromosome 6e"/>
</dbReference>
<dbReference type="InterPro" id="IPR006121">
    <property type="entry name" value="HMA_dom"/>
</dbReference>